<reference evidence="1" key="1">
    <citation type="journal article" date="2020" name="Stud. Mycol.">
        <title>101 Dothideomycetes genomes: a test case for predicting lifestyles and emergence of pathogens.</title>
        <authorList>
            <person name="Haridas S."/>
            <person name="Albert R."/>
            <person name="Binder M."/>
            <person name="Bloem J."/>
            <person name="Labutti K."/>
            <person name="Salamov A."/>
            <person name="Andreopoulos B."/>
            <person name="Baker S."/>
            <person name="Barry K."/>
            <person name="Bills G."/>
            <person name="Bluhm B."/>
            <person name="Cannon C."/>
            <person name="Castanera R."/>
            <person name="Culley D."/>
            <person name="Daum C."/>
            <person name="Ezra D."/>
            <person name="Gonzalez J."/>
            <person name="Henrissat B."/>
            <person name="Kuo A."/>
            <person name="Liang C."/>
            <person name="Lipzen A."/>
            <person name="Lutzoni F."/>
            <person name="Magnuson J."/>
            <person name="Mondo S."/>
            <person name="Nolan M."/>
            <person name="Ohm R."/>
            <person name="Pangilinan J."/>
            <person name="Park H.-J."/>
            <person name="Ramirez L."/>
            <person name="Alfaro M."/>
            <person name="Sun H."/>
            <person name="Tritt A."/>
            <person name="Yoshinaga Y."/>
            <person name="Zwiers L.-H."/>
            <person name="Turgeon B."/>
            <person name="Goodwin S."/>
            <person name="Spatafora J."/>
            <person name="Crous P."/>
            <person name="Grigoriev I."/>
        </authorList>
    </citation>
    <scope>NUCLEOTIDE SEQUENCE</scope>
    <source>
        <strain evidence="1">CBS 207.26</strain>
    </source>
</reference>
<dbReference type="AlphaFoldDB" id="A0A6A6DYS8"/>
<keyword evidence="2" id="KW-1185">Reference proteome</keyword>
<proteinExistence type="predicted"/>
<dbReference type="Proteomes" id="UP000800200">
    <property type="component" value="Unassembled WGS sequence"/>
</dbReference>
<gene>
    <name evidence="1" type="ORF">K469DRAFT_580642</name>
</gene>
<sequence>IENPVIRKRVNKITKKSFLFKIKKSLDFCKLNTLNNKVDKKWIFVKAISNIFQHIQNVFKFFFKWLCLGFYKVFSYNLSHTFSFLNRIKTKA</sequence>
<feature type="non-terminal residue" evidence="1">
    <location>
        <position position="1"/>
    </location>
</feature>
<dbReference type="EMBL" id="ML994639">
    <property type="protein sequence ID" value="KAF2184193.1"/>
    <property type="molecule type" value="Genomic_DNA"/>
</dbReference>
<organism evidence="1 2">
    <name type="scientific">Zopfia rhizophila CBS 207.26</name>
    <dbReference type="NCBI Taxonomy" id="1314779"/>
    <lineage>
        <taxon>Eukaryota</taxon>
        <taxon>Fungi</taxon>
        <taxon>Dikarya</taxon>
        <taxon>Ascomycota</taxon>
        <taxon>Pezizomycotina</taxon>
        <taxon>Dothideomycetes</taxon>
        <taxon>Dothideomycetes incertae sedis</taxon>
        <taxon>Zopfiaceae</taxon>
        <taxon>Zopfia</taxon>
    </lineage>
</organism>
<evidence type="ECO:0000313" key="2">
    <source>
        <dbReference type="Proteomes" id="UP000800200"/>
    </source>
</evidence>
<name>A0A6A6DYS8_9PEZI</name>
<protein>
    <submittedName>
        <fullName evidence="1">Uncharacterized protein</fullName>
    </submittedName>
</protein>
<accession>A0A6A6DYS8</accession>
<evidence type="ECO:0000313" key="1">
    <source>
        <dbReference type="EMBL" id="KAF2184193.1"/>
    </source>
</evidence>